<dbReference type="Gene3D" id="3.40.630.30">
    <property type="match status" value="1"/>
</dbReference>
<accession>A0A160TKN4</accession>
<dbReference type="SUPFAM" id="SSF55729">
    <property type="entry name" value="Acyl-CoA N-acyltransferases (Nat)"/>
    <property type="match status" value="1"/>
</dbReference>
<evidence type="ECO:0000256" key="1">
    <source>
        <dbReference type="ARBA" id="ARBA00022679"/>
    </source>
</evidence>
<organism evidence="4">
    <name type="scientific">hydrothermal vent metagenome</name>
    <dbReference type="NCBI Taxonomy" id="652676"/>
    <lineage>
        <taxon>unclassified sequences</taxon>
        <taxon>metagenomes</taxon>
        <taxon>ecological metagenomes</taxon>
    </lineage>
</organism>
<gene>
    <name evidence="4" type="ORF">MGWOODY_Smn882</name>
</gene>
<dbReference type="InterPro" id="IPR000182">
    <property type="entry name" value="GNAT_dom"/>
</dbReference>
<keyword evidence="2" id="KW-0012">Acyltransferase</keyword>
<evidence type="ECO:0000259" key="3">
    <source>
        <dbReference type="PROSITE" id="PS51186"/>
    </source>
</evidence>
<dbReference type="EMBL" id="CZQE01000302">
    <property type="protein sequence ID" value="CUS45780.1"/>
    <property type="molecule type" value="Genomic_DNA"/>
</dbReference>
<feature type="domain" description="N-acetyltransferase" evidence="3">
    <location>
        <begin position="3"/>
        <end position="172"/>
    </location>
</feature>
<dbReference type="Pfam" id="PF00583">
    <property type="entry name" value="Acetyltransf_1"/>
    <property type="match status" value="1"/>
</dbReference>
<dbReference type="InterPro" id="IPR016181">
    <property type="entry name" value="Acyl_CoA_acyltransferase"/>
</dbReference>
<name>A0A160TKN4_9ZZZZ</name>
<dbReference type="AlphaFoldDB" id="A0A160TKN4"/>
<protein>
    <submittedName>
        <fullName evidence="4">Acetyltransferase, GNAT family</fullName>
    </submittedName>
</protein>
<dbReference type="PROSITE" id="PS51186">
    <property type="entry name" value="GNAT"/>
    <property type="match status" value="1"/>
</dbReference>
<dbReference type="GO" id="GO:0016747">
    <property type="term" value="F:acyltransferase activity, transferring groups other than amino-acyl groups"/>
    <property type="evidence" value="ECO:0007669"/>
    <property type="project" value="InterPro"/>
</dbReference>
<reference evidence="4" key="1">
    <citation type="submission" date="2015-10" db="EMBL/GenBank/DDBJ databases">
        <authorList>
            <person name="Gilbert D.G."/>
        </authorList>
    </citation>
    <scope>NUCLEOTIDE SEQUENCE</scope>
</reference>
<dbReference type="InterPro" id="IPR050832">
    <property type="entry name" value="Bact_Acetyltransf"/>
</dbReference>
<dbReference type="PANTHER" id="PTHR43877">
    <property type="entry name" value="AMINOALKYLPHOSPHONATE N-ACETYLTRANSFERASE-RELATED-RELATED"/>
    <property type="match status" value="1"/>
</dbReference>
<keyword evidence="1 4" id="KW-0808">Transferase</keyword>
<dbReference type="CDD" id="cd04301">
    <property type="entry name" value="NAT_SF"/>
    <property type="match status" value="1"/>
</dbReference>
<sequence length="172" mass="19022">MIVTYRAPGPADAPALSAMARQAFVDSFTGLIDPEPLAVYLEQAYGPAGQMQRDLGDPAIDWRAAWLDGAPAGYIKLSAMTLPFDAAHPDAMELRQLYVVEACKGRGVADALTEWLIDTARSRGAPELYLAVFDHNQRAKRFYARHGFGEVGRCDFVTGPQVHDDRIWRRTL</sequence>
<proteinExistence type="predicted"/>
<evidence type="ECO:0000313" key="4">
    <source>
        <dbReference type="EMBL" id="CUS45780.1"/>
    </source>
</evidence>
<evidence type="ECO:0000256" key="2">
    <source>
        <dbReference type="ARBA" id="ARBA00023315"/>
    </source>
</evidence>